<accession>A0A926XXG0</accession>
<protein>
    <submittedName>
        <fullName evidence="1">Uncharacterized protein</fullName>
    </submittedName>
</protein>
<gene>
    <name evidence="1" type="ORF">IC229_18680</name>
</gene>
<dbReference type="Proteomes" id="UP000598820">
    <property type="component" value="Unassembled WGS sequence"/>
</dbReference>
<keyword evidence="2" id="KW-1185">Reference proteome</keyword>
<reference evidence="1" key="1">
    <citation type="submission" date="2020-09" db="EMBL/GenBank/DDBJ databases">
        <authorList>
            <person name="Kim M.K."/>
        </authorList>
    </citation>
    <scope>NUCLEOTIDE SEQUENCE</scope>
    <source>
        <strain evidence="1">BT702</strain>
    </source>
</reference>
<name>A0A926XXG0_9BACT</name>
<evidence type="ECO:0000313" key="1">
    <source>
        <dbReference type="EMBL" id="MBD2702679.1"/>
    </source>
</evidence>
<evidence type="ECO:0000313" key="2">
    <source>
        <dbReference type="Proteomes" id="UP000598820"/>
    </source>
</evidence>
<comment type="caution">
    <text evidence="1">The sequence shown here is derived from an EMBL/GenBank/DDBJ whole genome shotgun (WGS) entry which is preliminary data.</text>
</comment>
<proteinExistence type="predicted"/>
<sequence length="52" mass="6056">MPCLYALQIRWQNTANFIGDLGGFTPLFGPFITFSKLSRKLRTIFEFPKFIL</sequence>
<organism evidence="1 2">
    <name type="scientific">Spirosoma profusum</name>
    <dbReference type="NCBI Taxonomy" id="2771354"/>
    <lineage>
        <taxon>Bacteria</taxon>
        <taxon>Pseudomonadati</taxon>
        <taxon>Bacteroidota</taxon>
        <taxon>Cytophagia</taxon>
        <taxon>Cytophagales</taxon>
        <taxon>Cytophagaceae</taxon>
        <taxon>Spirosoma</taxon>
    </lineage>
</organism>
<dbReference type="AlphaFoldDB" id="A0A926XXG0"/>
<dbReference type="EMBL" id="JACWZY010000016">
    <property type="protein sequence ID" value="MBD2702679.1"/>
    <property type="molecule type" value="Genomic_DNA"/>
</dbReference>